<organism evidence="4 5">
    <name type="scientific">Microbulbifer celer</name>
    <dbReference type="NCBI Taxonomy" id="435905"/>
    <lineage>
        <taxon>Bacteria</taxon>
        <taxon>Pseudomonadati</taxon>
        <taxon>Pseudomonadota</taxon>
        <taxon>Gammaproteobacteria</taxon>
        <taxon>Cellvibrionales</taxon>
        <taxon>Microbulbiferaceae</taxon>
        <taxon>Microbulbifer</taxon>
    </lineage>
</organism>
<proteinExistence type="predicted"/>
<keyword evidence="3" id="KW-1133">Transmembrane helix</keyword>
<accession>A0ABW3U4T8</accession>
<keyword evidence="3" id="KW-0812">Transmembrane</keyword>
<keyword evidence="5" id="KW-1185">Reference proteome</keyword>
<feature type="compositionally biased region" description="Low complexity" evidence="2">
    <location>
        <begin position="157"/>
        <end position="172"/>
    </location>
</feature>
<dbReference type="PANTHER" id="PTHR38043">
    <property type="entry name" value="PROTEIN HEMX"/>
    <property type="match status" value="1"/>
</dbReference>
<feature type="transmembrane region" description="Helical" evidence="3">
    <location>
        <begin position="83"/>
        <end position="105"/>
    </location>
</feature>
<name>A0ABW3U4T8_9GAMM</name>
<feature type="compositionally biased region" description="Gly residues" evidence="2">
    <location>
        <begin position="62"/>
        <end position="71"/>
    </location>
</feature>
<evidence type="ECO:0000256" key="3">
    <source>
        <dbReference type="SAM" id="Phobius"/>
    </source>
</evidence>
<comment type="caution">
    <text evidence="4">The sequence shown here is derived from an EMBL/GenBank/DDBJ whole genome shotgun (WGS) entry which is preliminary data.</text>
</comment>
<feature type="compositionally biased region" description="Basic and acidic residues" evidence="2">
    <location>
        <begin position="52"/>
        <end position="61"/>
    </location>
</feature>
<sequence>MSDKKTPTPGSQSKPEKQVPPTKDVPLVTEKVEPDQAAGEKAGSKSNFAKADQARGKDSNGDKGGNGGGKQGKAAKAPRKGHGWLWFWLFILLLIAAAVAAWYFLPAVRQQVDPHLREVPVVGKFFDSHTALAGDTSRNNASAADTADTRVTDRQSSSDTATPTADSGSDTTRSAESGTDTSGNDRETGTDQNTDQRTAQPDQSARQASPPTQQPGATSPTPPPAVDHTKELRQQLEQQAQTIARLQQQLAGLQRNVTAQGNRLSQLGNASREDWQLAEADYLLRLAGQRLKLEQNSRAALGLVQEVDKILRNLDLPDLYGVRQQLAGDLTALKLVENVDREGLYLRLRALEEQMVKLNIQPQFDLAKQADIAAGENAAPGKDNVESSWNNFVNFLKGSIRIRDAEVDPVLLSPQSESRFRQGLQLSMEQAELALLRADETVYQDALQRATKLLQEYGVDNRQRQVILKELQELSGVTVATELPDLSASQTALRNYIDRMHKMSSGQDDSSSRIPGGSQ</sequence>
<dbReference type="PANTHER" id="PTHR38043:SF1">
    <property type="entry name" value="PROTEIN HEMX"/>
    <property type="match status" value="1"/>
</dbReference>
<feature type="region of interest" description="Disordered" evidence="2">
    <location>
        <begin position="1"/>
        <end position="77"/>
    </location>
</feature>
<feature type="coiled-coil region" evidence="1">
    <location>
        <begin position="229"/>
        <end position="263"/>
    </location>
</feature>
<keyword evidence="1" id="KW-0175">Coiled coil</keyword>
<gene>
    <name evidence="4" type="ORF">ACFQ2X_03935</name>
</gene>
<reference evidence="5" key="1">
    <citation type="journal article" date="2019" name="Int. J. Syst. Evol. Microbiol.">
        <title>The Global Catalogue of Microorganisms (GCM) 10K type strain sequencing project: providing services to taxonomists for standard genome sequencing and annotation.</title>
        <authorList>
            <consortium name="The Broad Institute Genomics Platform"/>
            <consortium name="The Broad Institute Genome Sequencing Center for Infectious Disease"/>
            <person name="Wu L."/>
            <person name="Ma J."/>
        </authorList>
    </citation>
    <scope>NUCLEOTIDE SEQUENCE [LARGE SCALE GENOMIC DNA]</scope>
    <source>
        <strain evidence="5">CCUG 54356</strain>
    </source>
</reference>
<dbReference type="Proteomes" id="UP001597264">
    <property type="component" value="Unassembled WGS sequence"/>
</dbReference>
<dbReference type="Pfam" id="PF04375">
    <property type="entry name" value="HemX"/>
    <property type="match status" value="1"/>
</dbReference>
<evidence type="ECO:0000313" key="4">
    <source>
        <dbReference type="EMBL" id="MFD1215737.1"/>
    </source>
</evidence>
<evidence type="ECO:0000256" key="1">
    <source>
        <dbReference type="SAM" id="Coils"/>
    </source>
</evidence>
<feature type="compositionally biased region" description="Polar residues" evidence="2">
    <location>
        <begin position="190"/>
        <end position="219"/>
    </location>
</feature>
<dbReference type="InterPro" id="IPR007470">
    <property type="entry name" value="HemX"/>
</dbReference>
<dbReference type="RefSeq" id="WP_230436561.1">
    <property type="nucleotide sequence ID" value="NZ_CP087715.1"/>
</dbReference>
<protein>
    <submittedName>
        <fullName evidence="4">Uroporphyrinogen-III C-methyltransferase</fullName>
    </submittedName>
</protein>
<keyword evidence="3" id="KW-0472">Membrane</keyword>
<feature type="region of interest" description="Disordered" evidence="2">
    <location>
        <begin position="132"/>
        <end position="228"/>
    </location>
</feature>
<dbReference type="EMBL" id="JBHTLR010000005">
    <property type="protein sequence ID" value="MFD1215737.1"/>
    <property type="molecule type" value="Genomic_DNA"/>
</dbReference>
<evidence type="ECO:0000313" key="5">
    <source>
        <dbReference type="Proteomes" id="UP001597264"/>
    </source>
</evidence>
<evidence type="ECO:0000256" key="2">
    <source>
        <dbReference type="SAM" id="MobiDB-lite"/>
    </source>
</evidence>